<evidence type="ECO:0000256" key="2">
    <source>
        <dbReference type="ARBA" id="ARBA00022670"/>
    </source>
</evidence>
<name>A0AAV4LK09_9BACL</name>
<comment type="similarity">
    <text evidence="1">Belongs to the peptidase C40 family.</text>
</comment>
<evidence type="ECO:0000256" key="1">
    <source>
        <dbReference type="ARBA" id="ARBA00007074"/>
    </source>
</evidence>
<feature type="region of interest" description="Disordered" evidence="5">
    <location>
        <begin position="21"/>
        <end position="41"/>
    </location>
</feature>
<dbReference type="Gene3D" id="3.90.1720.10">
    <property type="entry name" value="endopeptidase domain like (from Nostoc punctiforme)"/>
    <property type="match status" value="1"/>
</dbReference>
<proteinExistence type="inferred from homology"/>
<dbReference type="Pfam" id="PF00877">
    <property type="entry name" value="NLPC_P60"/>
    <property type="match status" value="1"/>
</dbReference>
<dbReference type="RefSeq" id="WP_282201014.1">
    <property type="nucleotide sequence ID" value="NZ_BOQE01000001.1"/>
</dbReference>
<feature type="domain" description="NlpC/P60" evidence="6">
    <location>
        <begin position="170"/>
        <end position="294"/>
    </location>
</feature>
<dbReference type="InterPro" id="IPR051202">
    <property type="entry name" value="Peptidase_C40"/>
</dbReference>
<sequence length="294" mass="32752">MRKWPIIFLCLFTVTGCQGVRLGEPKQQTPPKTQSQEMQKGTNLVKVESTEYVVNGNEIILRTKPISESDVKRAGNEYVINMRDTDALRDFLQYIHPNTRAEKITVKSGDNTLLSVPAQTDRNEGTPSPITENTVPSPNTMQTSGIQIPPRGVRIDPNITPLAPINASHADKVAALRQVGESKLGERYVWGHNEDRGQVGFDCSNYVEYVYHHALGYLFTTSSRMQYQRVGVPVPVSQMQEGDLVCFNNGGHVGIYMGNGQMIQMGGGTGKCSYLPLKPGSYWYRHISAVKRMF</sequence>
<accession>A0AAV4LK09</accession>
<keyword evidence="8" id="KW-1185">Reference proteome</keyword>
<comment type="caution">
    <text evidence="7">The sequence shown here is derived from an EMBL/GenBank/DDBJ whole genome shotgun (WGS) entry which is preliminary data.</text>
</comment>
<reference evidence="7" key="1">
    <citation type="journal article" date="2023" name="Int. J. Syst. Evol. Microbiol.">
        <title>Collibacillus ludicampi gen. nov., sp. nov., a new soil bacterium of the family Alicyclobacillaceae.</title>
        <authorList>
            <person name="Jojima T."/>
            <person name="Ioku Y."/>
            <person name="Fukuta Y."/>
            <person name="Shirasaka N."/>
            <person name="Matsumura Y."/>
            <person name="Mori M."/>
        </authorList>
    </citation>
    <scope>NUCLEOTIDE SEQUENCE</scope>
    <source>
        <strain evidence="7">TP075</strain>
    </source>
</reference>
<dbReference type="PANTHER" id="PTHR47053">
    <property type="entry name" value="MUREIN DD-ENDOPEPTIDASE MEPH-RELATED"/>
    <property type="match status" value="1"/>
</dbReference>
<dbReference type="SUPFAM" id="SSF54001">
    <property type="entry name" value="Cysteine proteinases"/>
    <property type="match status" value="1"/>
</dbReference>
<feature type="compositionally biased region" description="Low complexity" evidence="5">
    <location>
        <begin position="25"/>
        <end position="34"/>
    </location>
</feature>
<evidence type="ECO:0000256" key="5">
    <source>
        <dbReference type="SAM" id="MobiDB-lite"/>
    </source>
</evidence>
<keyword evidence="3" id="KW-0378">Hydrolase</keyword>
<dbReference type="AlphaFoldDB" id="A0AAV4LK09"/>
<dbReference type="InterPro" id="IPR038765">
    <property type="entry name" value="Papain-like_cys_pep_sf"/>
</dbReference>
<dbReference type="EMBL" id="BOQE01000001">
    <property type="protein sequence ID" value="GIM48105.1"/>
    <property type="molecule type" value="Genomic_DNA"/>
</dbReference>
<evidence type="ECO:0000313" key="7">
    <source>
        <dbReference type="EMBL" id="GIM48105.1"/>
    </source>
</evidence>
<keyword evidence="2" id="KW-0645">Protease</keyword>
<protein>
    <recommendedName>
        <fullName evidence="6">NlpC/P60 domain-containing protein</fullName>
    </recommendedName>
</protein>
<evidence type="ECO:0000313" key="8">
    <source>
        <dbReference type="Proteomes" id="UP001057291"/>
    </source>
</evidence>
<evidence type="ECO:0000259" key="6">
    <source>
        <dbReference type="PROSITE" id="PS51935"/>
    </source>
</evidence>
<evidence type="ECO:0000256" key="3">
    <source>
        <dbReference type="ARBA" id="ARBA00022801"/>
    </source>
</evidence>
<dbReference type="Proteomes" id="UP001057291">
    <property type="component" value="Unassembled WGS sequence"/>
</dbReference>
<dbReference type="PROSITE" id="PS51257">
    <property type="entry name" value="PROKAR_LIPOPROTEIN"/>
    <property type="match status" value="1"/>
</dbReference>
<dbReference type="GO" id="GO:0008234">
    <property type="term" value="F:cysteine-type peptidase activity"/>
    <property type="evidence" value="ECO:0007669"/>
    <property type="project" value="UniProtKB-KW"/>
</dbReference>
<gene>
    <name evidence="7" type="ORF">DNHGIG_36540</name>
</gene>
<dbReference type="PANTHER" id="PTHR47053:SF1">
    <property type="entry name" value="MUREIN DD-ENDOPEPTIDASE MEPH-RELATED"/>
    <property type="match status" value="1"/>
</dbReference>
<feature type="region of interest" description="Disordered" evidence="5">
    <location>
        <begin position="116"/>
        <end position="151"/>
    </location>
</feature>
<organism evidence="7 8">
    <name type="scientific">Collibacillus ludicampi</name>
    <dbReference type="NCBI Taxonomy" id="2771369"/>
    <lineage>
        <taxon>Bacteria</taxon>
        <taxon>Bacillati</taxon>
        <taxon>Bacillota</taxon>
        <taxon>Bacilli</taxon>
        <taxon>Bacillales</taxon>
        <taxon>Alicyclobacillaceae</taxon>
        <taxon>Collibacillus</taxon>
    </lineage>
</organism>
<feature type="compositionally biased region" description="Polar residues" evidence="5">
    <location>
        <begin position="116"/>
        <end position="146"/>
    </location>
</feature>
<dbReference type="GO" id="GO:0006508">
    <property type="term" value="P:proteolysis"/>
    <property type="evidence" value="ECO:0007669"/>
    <property type="project" value="UniProtKB-KW"/>
</dbReference>
<evidence type="ECO:0000256" key="4">
    <source>
        <dbReference type="ARBA" id="ARBA00022807"/>
    </source>
</evidence>
<dbReference type="InterPro" id="IPR000064">
    <property type="entry name" value="NLP_P60_dom"/>
</dbReference>
<dbReference type="PROSITE" id="PS51935">
    <property type="entry name" value="NLPC_P60"/>
    <property type="match status" value="1"/>
</dbReference>
<keyword evidence="4" id="KW-0788">Thiol protease</keyword>